<feature type="transmembrane region" description="Helical" evidence="1">
    <location>
        <begin position="15"/>
        <end position="35"/>
    </location>
</feature>
<keyword evidence="1" id="KW-0812">Transmembrane</keyword>
<comment type="caution">
    <text evidence="2">The sequence shown here is derived from an EMBL/GenBank/DDBJ whole genome shotgun (WGS) entry which is preliminary data.</text>
</comment>
<evidence type="ECO:0000313" key="3">
    <source>
        <dbReference type="Proteomes" id="UP001528912"/>
    </source>
</evidence>
<dbReference type="Pfam" id="PF12822">
    <property type="entry name" value="ECF_trnsprt"/>
    <property type="match status" value="1"/>
</dbReference>
<proteinExistence type="predicted"/>
<keyword evidence="3" id="KW-1185">Reference proteome</keyword>
<feature type="transmembrane region" description="Helical" evidence="1">
    <location>
        <begin position="73"/>
        <end position="92"/>
    </location>
</feature>
<dbReference type="PIRSF" id="PIRSF037395">
    <property type="entry name" value="UCP037395_ABCper"/>
    <property type="match status" value="1"/>
</dbReference>
<keyword evidence="1" id="KW-1133">Transmembrane helix</keyword>
<feature type="transmembrane region" description="Helical" evidence="1">
    <location>
        <begin position="231"/>
        <end position="249"/>
    </location>
</feature>
<gene>
    <name evidence="2" type="ORF">P4R38_08570</name>
</gene>
<sequence>MTPTPEIVRWRRTSTIAMTLVTLVGVLSFTWPFLVDSRSALTGDHSTPWLFPVLVGLLGCVLLAELSRGGLDAKVVATLGVLAAMGGALRVLSAGTAGLEPMFFLVVLGGRVLGRTAGFLLGALAIVTGAFLTGGVGPWTPFQMLATGWVGLGAALLPRVGERAERWLLAAYGLLTGLLYGAVMNLWFWPFLGSSAPAGAGFDAGDPLGTQLAHYGVFYGLTSLGWDLPRGVLTAVLVLVAARPVLLALRRAVRRASFGTVPAPGDVPRGPRQDAGRGLQ</sequence>
<keyword evidence="1" id="KW-0472">Membrane</keyword>
<dbReference type="Gene3D" id="1.10.1760.20">
    <property type="match status" value="1"/>
</dbReference>
<evidence type="ECO:0000256" key="1">
    <source>
        <dbReference type="SAM" id="Phobius"/>
    </source>
</evidence>
<reference evidence="2 3" key="1">
    <citation type="submission" date="2023-03" db="EMBL/GenBank/DDBJ databases">
        <title>YIM 133296 draft genome.</title>
        <authorList>
            <person name="Xiong L."/>
        </authorList>
    </citation>
    <scope>NUCLEOTIDE SEQUENCE [LARGE SCALE GENOMIC DNA]</scope>
    <source>
        <strain evidence="2 3">YIM 133296</strain>
    </source>
</reference>
<feature type="transmembrane region" description="Helical" evidence="1">
    <location>
        <begin position="112"/>
        <end position="133"/>
    </location>
</feature>
<organism evidence="2 3">
    <name type="scientific">Luteipulveratus flavus</name>
    <dbReference type="NCBI Taxonomy" id="3031728"/>
    <lineage>
        <taxon>Bacteria</taxon>
        <taxon>Bacillati</taxon>
        <taxon>Actinomycetota</taxon>
        <taxon>Actinomycetes</taxon>
        <taxon>Micrococcales</taxon>
        <taxon>Dermacoccaceae</taxon>
        <taxon>Luteipulveratus</taxon>
    </lineage>
</organism>
<feature type="transmembrane region" description="Helical" evidence="1">
    <location>
        <begin position="47"/>
        <end position="67"/>
    </location>
</feature>
<dbReference type="InterPro" id="IPR017196">
    <property type="entry name" value="ECF_substrate-spec_UCP037395"/>
</dbReference>
<feature type="transmembrane region" description="Helical" evidence="1">
    <location>
        <begin position="169"/>
        <end position="189"/>
    </location>
</feature>
<dbReference type="Proteomes" id="UP001528912">
    <property type="component" value="Unassembled WGS sequence"/>
</dbReference>
<protein>
    <submittedName>
        <fullName evidence="2">ECF transporter S component</fullName>
    </submittedName>
</protein>
<accession>A0ABT6C5Y3</accession>
<evidence type="ECO:0000313" key="2">
    <source>
        <dbReference type="EMBL" id="MDF8264292.1"/>
    </source>
</evidence>
<name>A0ABT6C5Y3_9MICO</name>
<dbReference type="RefSeq" id="WP_277191850.1">
    <property type="nucleotide sequence ID" value="NZ_JAROAV010000027.1"/>
</dbReference>
<dbReference type="EMBL" id="JAROAV010000027">
    <property type="protein sequence ID" value="MDF8264292.1"/>
    <property type="molecule type" value="Genomic_DNA"/>
</dbReference>
<dbReference type="InterPro" id="IPR024529">
    <property type="entry name" value="ECF_trnsprt_substrate-spec"/>
</dbReference>